<dbReference type="AlphaFoldDB" id="A0A154PCK9"/>
<proteinExistence type="predicted"/>
<accession>A0A154PCK9</accession>
<evidence type="ECO:0000313" key="2">
    <source>
        <dbReference type="EMBL" id="KZC09582.1"/>
    </source>
</evidence>
<feature type="compositionally biased region" description="Basic and acidic residues" evidence="1">
    <location>
        <begin position="84"/>
        <end position="102"/>
    </location>
</feature>
<dbReference type="EMBL" id="KQ434870">
    <property type="protein sequence ID" value="KZC09582.1"/>
    <property type="molecule type" value="Genomic_DNA"/>
</dbReference>
<organism evidence="2 3">
    <name type="scientific">Dufourea novaeangliae</name>
    <name type="common">Sweat bee</name>
    <dbReference type="NCBI Taxonomy" id="178035"/>
    <lineage>
        <taxon>Eukaryota</taxon>
        <taxon>Metazoa</taxon>
        <taxon>Ecdysozoa</taxon>
        <taxon>Arthropoda</taxon>
        <taxon>Hexapoda</taxon>
        <taxon>Insecta</taxon>
        <taxon>Pterygota</taxon>
        <taxon>Neoptera</taxon>
        <taxon>Endopterygota</taxon>
        <taxon>Hymenoptera</taxon>
        <taxon>Apocrita</taxon>
        <taxon>Aculeata</taxon>
        <taxon>Apoidea</taxon>
        <taxon>Anthophila</taxon>
        <taxon>Halictidae</taxon>
        <taxon>Rophitinae</taxon>
        <taxon>Dufourea</taxon>
    </lineage>
</organism>
<protein>
    <submittedName>
        <fullName evidence="2">Uncharacterized protein</fullName>
    </submittedName>
</protein>
<evidence type="ECO:0000256" key="1">
    <source>
        <dbReference type="SAM" id="MobiDB-lite"/>
    </source>
</evidence>
<feature type="compositionally biased region" description="Basic and acidic residues" evidence="1">
    <location>
        <begin position="36"/>
        <end position="46"/>
    </location>
</feature>
<keyword evidence="3" id="KW-1185">Reference proteome</keyword>
<sequence>MLDDPEMEDSTSNTDRADPPTAGPVASPPPAIRGESAFDREERNTETLDYSASSPGSWLREDNSNGSSSSPSRPRKNHLGESSARGRSETQRKEQKQEDPQKASKKPSTSSVVMAAISKETETPGSPEVTTYRDQERLSMFLGTGKEIARKRMTVDSGLETNESTERKRFDGLKDDWRGRPVRSVRTYSPRQVINKVNSGTHRLSTKDNPRDLSLVLMPRAMSPGLSEASEYIKPDVLSNLPRMVAVLVNEEEDEGTERHTAATCGQDGDSLSLLGIQGETKKGVRSFGGVDITWDMKIQVLIKRVEELIFSEL</sequence>
<evidence type="ECO:0000313" key="3">
    <source>
        <dbReference type="Proteomes" id="UP000076502"/>
    </source>
</evidence>
<reference evidence="2 3" key="1">
    <citation type="submission" date="2015-07" db="EMBL/GenBank/DDBJ databases">
        <title>The genome of Dufourea novaeangliae.</title>
        <authorList>
            <person name="Pan H."/>
            <person name="Kapheim K."/>
        </authorList>
    </citation>
    <scope>NUCLEOTIDE SEQUENCE [LARGE SCALE GENOMIC DNA]</scope>
    <source>
        <strain evidence="2">0120121106</strain>
        <tissue evidence="2">Whole body</tissue>
    </source>
</reference>
<name>A0A154PCK9_DUFNO</name>
<feature type="compositionally biased region" description="Polar residues" evidence="1">
    <location>
        <begin position="47"/>
        <end position="56"/>
    </location>
</feature>
<feature type="region of interest" description="Disordered" evidence="1">
    <location>
        <begin position="1"/>
        <end position="112"/>
    </location>
</feature>
<dbReference type="Proteomes" id="UP000076502">
    <property type="component" value="Unassembled WGS sequence"/>
</dbReference>
<gene>
    <name evidence="2" type="ORF">WN55_00254</name>
</gene>